<comment type="similarity">
    <text evidence="1">Belongs to the actin family.</text>
</comment>
<dbReference type="InterPro" id="IPR043129">
    <property type="entry name" value="ATPase_NBD"/>
</dbReference>
<comment type="caution">
    <text evidence="3">The sequence shown here is derived from an EMBL/GenBank/DDBJ whole genome shotgun (WGS) entry which is preliminary data.</text>
</comment>
<dbReference type="OrthoDB" id="337660at2759"/>
<protein>
    <submittedName>
        <fullName evidence="3">Actin-domain-containing protein</fullName>
    </submittedName>
</protein>
<keyword evidence="4" id="KW-1185">Reference proteome</keyword>
<reference evidence="3 4" key="1">
    <citation type="submission" date="2017-03" db="EMBL/GenBank/DDBJ databases">
        <title>Widespread Adenine N6-methylation of Active Genes in Fungi.</title>
        <authorList>
            <consortium name="DOE Joint Genome Institute"/>
            <person name="Mondo S.J."/>
            <person name="Dannebaum R.O."/>
            <person name="Kuo R.C."/>
            <person name="Louie K.B."/>
            <person name="Bewick A.J."/>
            <person name="Labutti K."/>
            <person name="Haridas S."/>
            <person name="Kuo A."/>
            <person name="Salamov A."/>
            <person name="Ahrendt S.R."/>
            <person name="Lau R."/>
            <person name="Bowen B.P."/>
            <person name="Lipzen A."/>
            <person name="Sullivan W."/>
            <person name="Andreopoulos W.B."/>
            <person name="Clum A."/>
            <person name="Lindquist E."/>
            <person name="Daum C."/>
            <person name="Northen T.R."/>
            <person name="Ramamoorthy G."/>
            <person name="Schmitz R.J."/>
            <person name="Gryganskyi A."/>
            <person name="Culley D."/>
            <person name="Magnuson J."/>
            <person name="James T.Y."/>
            <person name="O'Malley M.A."/>
            <person name="Stajich J.E."/>
            <person name="Spatafora J.W."/>
            <person name="Visel A."/>
            <person name="Grigoriev I.V."/>
        </authorList>
    </citation>
    <scope>NUCLEOTIDE SEQUENCE [LARGE SCALE GENOMIC DNA]</scope>
    <source>
        <strain evidence="3 4">NRRL Y-17943</strain>
    </source>
</reference>
<name>A0A1Y1UKB5_9TREE</name>
<dbReference type="STRING" id="4999.A0A1Y1UKB5"/>
<dbReference type="Proteomes" id="UP000193218">
    <property type="component" value="Unassembled WGS sequence"/>
</dbReference>
<dbReference type="InterPro" id="IPR004000">
    <property type="entry name" value="Actin"/>
</dbReference>
<gene>
    <name evidence="3" type="ORF">BD324DRAFT_623747</name>
</gene>
<dbReference type="RefSeq" id="XP_021871893.1">
    <property type="nucleotide sequence ID" value="XM_022015620.1"/>
</dbReference>
<dbReference type="EMBL" id="NBSH01000005">
    <property type="protein sequence ID" value="ORX37906.1"/>
    <property type="molecule type" value="Genomic_DNA"/>
</dbReference>
<dbReference type="Gene3D" id="3.90.640.10">
    <property type="entry name" value="Actin, Chain A, domain 4"/>
    <property type="match status" value="1"/>
</dbReference>
<dbReference type="SMART" id="SM00268">
    <property type="entry name" value="ACTIN"/>
    <property type="match status" value="1"/>
</dbReference>
<dbReference type="AlphaFoldDB" id="A0A1Y1UKB5"/>
<dbReference type="GeneID" id="33557429"/>
<evidence type="ECO:0000313" key="3">
    <source>
        <dbReference type="EMBL" id="ORX37906.1"/>
    </source>
</evidence>
<proteinExistence type="inferred from homology"/>
<dbReference type="Pfam" id="PF00022">
    <property type="entry name" value="Actin"/>
    <property type="match status" value="1"/>
</dbReference>
<accession>A0A1Y1UKB5</accession>
<sequence length="586" mass="64312">MAASAVPPRLSEGGPSTLTPVKRPTFVDTPGRSRPSGASPAYSSRKHSLYGIEDRVVLDLGSRVWKVGFSGETEPRAVFWAQGDRDEDGSEIWDLDMSKLQGCRGDRREGRRLVGVRLVRKLRDVFNKHLMSDPKLRKVIVVENTFLPIAVKEMIAQALFENLKIPSLAFTSSSLLSLAASGRITGLVIDIGWLETTVTPVYYSRPLCHLARSTPLAGRALHRRLRALLHHHGSYYPPSPSSSSARPHPVRPSRDVLKDQLIERIITEACFVVPALARLGPSRPTDRPSDPPVEEMDDVLLMDSLKSRYQMASVAKDLTFSVPAGSSGLPPGELVVPGWIRERAAEVLFDDDDEGESDGLATIVLQSILKLPVDLRPLLISTILVAGGTSSLSGLIQRLRISLLSLLRPPPDSSRTDNMEVDQPVNPLRLDSIAGTESPKVDSIRGRRRNLEPYSSLYPLASKLAILNDPSPMEGEGALKNAGVAPKWTPGLLSWVGASLAGVLKTSGPAMLLEDYETRLSTSASRGQVYRQELEETRAELAASFGLSLDELRPGEAVNDVKRENEYLRRKRGWRDSVIDDWTRGV</sequence>
<evidence type="ECO:0000313" key="4">
    <source>
        <dbReference type="Proteomes" id="UP000193218"/>
    </source>
</evidence>
<dbReference type="SUPFAM" id="SSF53067">
    <property type="entry name" value="Actin-like ATPase domain"/>
    <property type="match status" value="2"/>
</dbReference>
<organism evidence="3 4">
    <name type="scientific">Kockovaella imperatae</name>
    <dbReference type="NCBI Taxonomy" id="4999"/>
    <lineage>
        <taxon>Eukaryota</taxon>
        <taxon>Fungi</taxon>
        <taxon>Dikarya</taxon>
        <taxon>Basidiomycota</taxon>
        <taxon>Agaricomycotina</taxon>
        <taxon>Tremellomycetes</taxon>
        <taxon>Tremellales</taxon>
        <taxon>Cuniculitremaceae</taxon>
        <taxon>Kockovaella</taxon>
    </lineage>
</organism>
<dbReference type="PANTHER" id="PTHR11937">
    <property type="entry name" value="ACTIN"/>
    <property type="match status" value="1"/>
</dbReference>
<dbReference type="Gene3D" id="3.30.420.40">
    <property type="match status" value="2"/>
</dbReference>
<dbReference type="InParanoid" id="A0A1Y1UKB5"/>
<feature type="region of interest" description="Disordered" evidence="2">
    <location>
        <begin position="1"/>
        <end position="44"/>
    </location>
</feature>
<evidence type="ECO:0000256" key="2">
    <source>
        <dbReference type="SAM" id="MobiDB-lite"/>
    </source>
</evidence>
<evidence type="ECO:0000256" key="1">
    <source>
        <dbReference type="RuleBase" id="RU000487"/>
    </source>
</evidence>